<dbReference type="AlphaFoldDB" id="A0AAV5T889"/>
<keyword evidence="1" id="KW-1133">Transmembrane helix</keyword>
<protein>
    <submittedName>
        <fullName evidence="2">Uncharacterized protein</fullName>
    </submittedName>
</protein>
<proteinExistence type="predicted"/>
<evidence type="ECO:0000313" key="3">
    <source>
        <dbReference type="Proteomes" id="UP001432027"/>
    </source>
</evidence>
<keyword evidence="1" id="KW-0812">Transmembrane</keyword>
<evidence type="ECO:0000256" key="1">
    <source>
        <dbReference type="SAM" id="Phobius"/>
    </source>
</evidence>
<reference evidence="2" key="1">
    <citation type="submission" date="2023-10" db="EMBL/GenBank/DDBJ databases">
        <title>Genome assembly of Pristionchus species.</title>
        <authorList>
            <person name="Yoshida K."/>
            <person name="Sommer R.J."/>
        </authorList>
    </citation>
    <scope>NUCLEOTIDE SEQUENCE</scope>
    <source>
        <strain evidence="2">RS0144</strain>
    </source>
</reference>
<sequence length="188" mass="21654">LRQLPYLAVELVVWLFIVGVLQILMTILDVIIFWIITMIFNAIDGTDFKISMISSWVWMFVLVMNQFAVVVHSINVMRLFRGFFNVDRSEEEILAKLDQLLQLTNTIQRMVENCLAAGATRDQLRDFEEVAVFIMDSMSTVASSYESNSLSNRLCKLKYRVSEFMFKIAQIDAVCERITYLCRPAVGA</sequence>
<feature type="transmembrane region" description="Helical" evidence="1">
    <location>
        <begin position="56"/>
        <end position="80"/>
    </location>
</feature>
<dbReference type="EMBL" id="BTSX01000003">
    <property type="protein sequence ID" value="GMS87891.1"/>
    <property type="molecule type" value="Genomic_DNA"/>
</dbReference>
<keyword evidence="1" id="KW-0472">Membrane</keyword>
<name>A0AAV5T889_9BILA</name>
<keyword evidence="3" id="KW-1185">Reference proteome</keyword>
<comment type="caution">
    <text evidence="2">The sequence shown here is derived from an EMBL/GenBank/DDBJ whole genome shotgun (WGS) entry which is preliminary data.</text>
</comment>
<feature type="non-terminal residue" evidence="2">
    <location>
        <position position="1"/>
    </location>
</feature>
<feature type="transmembrane region" description="Helical" evidence="1">
    <location>
        <begin position="12"/>
        <end position="36"/>
    </location>
</feature>
<organism evidence="2 3">
    <name type="scientific">Pristionchus entomophagus</name>
    <dbReference type="NCBI Taxonomy" id="358040"/>
    <lineage>
        <taxon>Eukaryota</taxon>
        <taxon>Metazoa</taxon>
        <taxon>Ecdysozoa</taxon>
        <taxon>Nematoda</taxon>
        <taxon>Chromadorea</taxon>
        <taxon>Rhabditida</taxon>
        <taxon>Rhabditina</taxon>
        <taxon>Diplogasteromorpha</taxon>
        <taxon>Diplogasteroidea</taxon>
        <taxon>Neodiplogasteridae</taxon>
        <taxon>Pristionchus</taxon>
    </lineage>
</organism>
<gene>
    <name evidence="2" type="ORF">PENTCL1PPCAC_10066</name>
</gene>
<dbReference type="Proteomes" id="UP001432027">
    <property type="component" value="Unassembled WGS sequence"/>
</dbReference>
<accession>A0AAV5T889</accession>
<evidence type="ECO:0000313" key="2">
    <source>
        <dbReference type="EMBL" id="GMS87891.1"/>
    </source>
</evidence>